<name>A0A091B2Y1_9GAMM</name>
<dbReference type="EMBL" id="AVCK01000020">
    <property type="protein sequence ID" value="KFN46041.1"/>
    <property type="molecule type" value="Genomic_DNA"/>
</dbReference>
<dbReference type="Proteomes" id="UP000029393">
    <property type="component" value="Unassembled WGS sequence"/>
</dbReference>
<protein>
    <recommendedName>
        <fullName evidence="3">GxxExxY protein</fullName>
    </recommendedName>
</protein>
<organism evidence="1 2">
    <name type="scientific">Arenimonas metalli CF5-1</name>
    <dbReference type="NCBI Taxonomy" id="1384056"/>
    <lineage>
        <taxon>Bacteria</taxon>
        <taxon>Pseudomonadati</taxon>
        <taxon>Pseudomonadota</taxon>
        <taxon>Gammaproteobacteria</taxon>
        <taxon>Lysobacterales</taxon>
        <taxon>Lysobacteraceae</taxon>
        <taxon>Arenimonas</taxon>
    </lineage>
</organism>
<proteinExistence type="predicted"/>
<dbReference type="OrthoDB" id="9806869at2"/>
<dbReference type="STRING" id="1384056.N787_11550"/>
<dbReference type="NCBIfam" id="TIGR04256">
    <property type="entry name" value="GxxExxY"/>
    <property type="match status" value="1"/>
</dbReference>
<reference evidence="1 2" key="1">
    <citation type="submission" date="2013-09" db="EMBL/GenBank/DDBJ databases">
        <title>Genome sequencing of Arenimonas metalli.</title>
        <authorList>
            <person name="Chen F."/>
            <person name="Wang G."/>
        </authorList>
    </citation>
    <scope>NUCLEOTIDE SEQUENCE [LARGE SCALE GENOMIC DNA]</scope>
    <source>
        <strain evidence="1 2">CF5-1</strain>
    </source>
</reference>
<keyword evidence="2" id="KW-1185">Reference proteome</keyword>
<dbReference type="eggNOG" id="COG0614">
    <property type="taxonomic scope" value="Bacteria"/>
</dbReference>
<dbReference type="InterPro" id="IPR026350">
    <property type="entry name" value="GxxExxY"/>
</dbReference>
<dbReference type="RefSeq" id="WP_034212401.1">
    <property type="nucleotide sequence ID" value="NZ_AVCK01000020.1"/>
</dbReference>
<accession>A0A091B2Y1</accession>
<dbReference type="Pfam" id="PF13366">
    <property type="entry name" value="PDDEXK_3"/>
    <property type="match status" value="1"/>
</dbReference>
<dbReference type="AlphaFoldDB" id="A0A091B2Y1"/>
<gene>
    <name evidence="1" type="ORF">N787_11550</name>
</gene>
<sequence length="134" mass="14759">MNADRALLINSDISEAVLGCFFDVYNELGPGFLESVYENAMTLALQEAGYDVSQQVALTVWFRGQAVGDFRADLIVGSSLVVEIKAVSQIHSAHEVQLVNYLKASRIEVGLLLNFGPRPQFKRRVLALTGSDQR</sequence>
<evidence type="ECO:0000313" key="2">
    <source>
        <dbReference type="Proteomes" id="UP000029393"/>
    </source>
</evidence>
<evidence type="ECO:0008006" key="3">
    <source>
        <dbReference type="Google" id="ProtNLM"/>
    </source>
</evidence>
<comment type="caution">
    <text evidence="1">The sequence shown here is derived from an EMBL/GenBank/DDBJ whole genome shotgun (WGS) entry which is preliminary data.</text>
</comment>
<evidence type="ECO:0000313" key="1">
    <source>
        <dbReference type="EMBL" id="KFN46041.1"/>
    </source>
</evidence>